<protein>
    <submittedName>
        <fullName evidence="1">Uncharacterized protein</fullName>
    </submittedName>
</protein>
<dbReference type="EMBL" id="JBANRG010000006">
    <property type="protein sequence ID" value="KAK7465862.1"/>
    <property type="molecule type" value="Genomic_DNA"/>
</dbReference>
<evidence type="ECO:0000313" key="3">
    <source>
        <dbReference type="Proteomes" id="UP001498398"/>
    </source>
</evidence>
<evidence type="ECO:0000313" key="1">
    <source>
        <dbReference type="EMBL" id="KAK7463898.1"/>
    </source>
</evidence>
<keyword evidence="3" id="KW-1185">Reference proteome</keyword>
<organism evidence="1 3">
    <name type="scientific">Marasmiellus scandens</name>
    <dbReference type="NCBI Taxonomy" id="2682957"/>
    <lineage>
        <taxon>Eukaryota</taxon>
        <taxon>Fungi</taxon>
        <taxon>Dikarya</taxon>
        <taxon>Basidiomycota</taxon>
        <taxon>Agaricomycotina</taxon>
        <taxon>Agaricomycetes</taxon>
        <taxon>Agaricomycetidae</taxon>
        <taxon>Agaricales</taxon>
        <taxon>Marasmiineae</taxon>
        <taxon>Omphalotaceae</taxon>
        <taxon>Marasmiellus</taxon>
    </lineage>
</organism>
<dbReference type="EMBL" id="JBANRG010000009">
    <property type="protein sequence ID" value="KAK7463898.1"/>
    <property type="molecule type" value="Genomic_DNA"/>
</dbReference>
<accession>A0ABR1JTF9</accession>
<gene>
    <name evidence="2" type="ORF">VKT23_005833</name>
    <name evidence="1" type="ORF">VKT23_007234</name>
</gene>
<proteinExistence type="predicted"/>
<comment type="caution">
    <text evidence="1">The sequence shown here is derived from an EMBL/GenBank/DDBJ whole genome shotgun (WGS) entry which is preliminary data.</text>
</comment>
<evidence type="ECO:0000313" key="2">
    <source>
        <dbReference type="EMBL" id="KAK7465862.1"/>
    </source>
</evidence>
<dbReference type="Proteomes" id="UP001498398">
    <property type="component" value="Unassembled WGS sequence"/>
</dbReference>
<reference evidence="1 3" key="1">
    <citation type="submission" date="2024-01" db="EMBL/GenBank/DDBJ databases">
        <title>A draft genome for the cacao thread blight pathogen Marasmiellus scandens.</title>
        <authorList>
            <person name="Baruah I.K."/>
            <person name="Leung J."/>
            <person name="Bukari Y."/>
            <person name="Amoako-Attah I."/>
            <person name="Meinhardt L.W."/>
            <person name="Bailey B.A."/>
            <person name="Cohen S.P."/>
        </authorList>
    </citation>
    <scope>NUCLEOTIDE SEQUENCE [LARGE SCALE GENOMIC DNA]</scope>
    <source>
        <strain evidence="1 3">GH-19</strain>
    </source>
</reference>
<name>A0ABR1JTF9_9AGAR</name>
<sequence length="207" mass="24178">MSNDKDKDKEPPTYPPPSLEFFVRPHHVALLAILVLAFKDIDARHYYPIFLLQLHRMLLEEVSEFAPHSSPSALKKRLESLPIDEKDVDAKTLLQEFSCFHLDTAEELISFFMKVPLLFTDKADENEAPFARRSMFGFFCRRNFLGFTKLSFSGIMKLQEDFNLWWNGIDLHAGYQRVPKDEMNNGRSRYLNLGYLSCESSNFEDQR</sequence>